<dbReference type="InterPro" id="IPR003594">
    <property type="entry name" value="HATPase_dom"/>
</dbReference>
<dbReference type="PANTHER" id="PTHR43547:SF2">
    <property type="entry name" value="HYBRID SIGNAL TRANSDUCTION HISTIDINE KINASE C"/>
    <property type="match status" value="1"/>
</dbReference>
<protein>
    <recommendedName>
        <fullName evidence="2">histidine kinase</fullName>
        <ecNumber evidence="2">2.7.13.3</ecNumber>
    </recommendedName>
</protein>
<keyword evidence="3" id="KW-0597">Phosphoprotein</keyword>
<keyword evidence="4" id="KW-0472">Membrane</keyword>
<keyword evidence="7" id="KW-1185">Reference proteome</keyword>
<evidence type="ECO:0000313" key="6">
    <source>
        <dbReference type="EMBL" id="AXX93824.1"/>
    </source>
</evidence>
<keyword evidence="4" id="KW-1133">Transmembrane helix</keyword>
<dbReference type="EMBL" id="CP032097">
    <property type="protein sequence ID" value="AXX93824.1"/>
    <property type="molecule type" value="Genomic_DNA"/>
</dbReference>
<keyword evidence="6" id="KW-0418">Kinase</keyword>
<gene>
    <name evidence="6" type="ORF">AELL_0117</name>
</gene>
<dbReference type="InterPro" id="IPR005467">
    <property type="entry name" value="His_kinase_dom"/>
</dbReference>
<dbReference type="CDD" id="cd00082">
    <property type="entry name" value="HisKA"/>
    <property type="match status" value="1"/>
</dbReference>
<dbReference type="Gene3D" id="3.30.565.10">
    <property type="entry name" value="Histidine kinase-like ATPase, C-terminal domain"/>
    <property type="match status" value="1"/>
</dbReference>
<dbReference type="SUPFAM" id="SSF55874">
    <property type="entry name" value="ATPase domain of HSP90 chaperone/DNA topoisomerase II/histidine kinase"/>
    <property type="match status" value="1"/>
</dbReference>
<evidence type="ECO:0000256" key="1">
    <source>
        <dbReference type="ARBA" id="ARBA00000085"/>
    </source>
</evidence>
<accession>A0ABM6YJ36</accession>
<comment type="catalytic activity">
    <reaction evidence="1">
        <text>ATP + protein L-histidine = ADP + protein N-phospho-L-histidine.</text>
        <dbReference type="EC" id="2.7.13.3"/>
    </reaction>
</comment>
<dbReference type="GO" id="GO:0016301">
    <property type="term" value="F:kinase activity"/>
    <property type="evidence" value="ECO:0007669"/>
    <property type="project" value="UniProtKB-KW"/>
</dbReference>
<feature type="transmembrane region" description="Helical" evidence="4">
    <location>
        <begin position="12"/>
        <end position="36"/>
    </location>
</feature>
<reference evidence="6 7" key="1">
    <citation type="submission" date="2018-08" db="EMBL/GenBank/DDBJ databases">
        <title>Complete genome of the Arcobacter ellisii type strain LMG 26155.</title>
        <authorList>
            <person name="Miller W.G."/>
            <person name="Yee E."/>
            <person name="Bono J.L."/>
        </authorList>
    </citation>
    <scope>NUCLEOTIDE SEQUENCE [LARGE SCALE GENOMIC DNA]</scope>
    <source>
        <strain evidence="6 7">LMG 26155</strain>
    </source>
</reference>
<dbReference type="RefSeq" id="WP_129096284.1">
    <property type="nucleotide sequence ID" value="NZ_CP032097.1"/>
</dbReference>
<dbReference type="Pfam" id="PF02518">
    <property type="entry name" value="HATPase_c"/>
    <property type="match status" value="1"/>
</dbReference>
<dbReference type="SUPFAM" id="SSF47384">
    <property type="entry name" value="Homodimeric domain of signal transducing histidine kinase"/>
    <property type="match status" value="1"/>
</dbReference>
<dbReference type="InterPro" id="IPR036097">
    <property type="entry name" value="HisK_dim/P_sf"/>
</dbReference>
<dbReference type="Pfam" id="PF00512">
    <property type="entry name" value="HisKA"/>
    <property type="match status" value="1"/>
</dbReference>
<evidence type="ECO:0000256" key="4">
    <source>
        <dbReference type="SAM" id="Phobius"/>
    </source>
</evidence>
<dbReference type="InterPro" id="IPR036890">
    <property type="entry name" value="HATPase_C_sf"/>
</dbReference>
<evidence type="ECO:0000313" key="7">
    <source>
        <dbReference type="Proteomes" id="UP000262582"/>
    </source>
</evidence>
<dbReference type="SMART" id="SM00388">
    <property type="entry name" value="HisKA"/>
    <property type="match status" value="1"/>
</dbReference>
<dbReference type="PROSITE" id="PS50109">
    <property type="entry name" value="HIS_KIN"/>
    <property type="match status" value="1"/>
</dbReference>
<dbReference type="InterPro" id="IPR003661">
    <property type="entry name" value="HisK_dim/P_dom"/>
</dbReference>
<name>A0ABM6YJ36_9BACT</name>
<dbReference type="SMART" id="SM00387">
    <property type="entry name" value="HATPase_c"/>
    <property type="match status" value="1"/>
</dbReference>
<dbReference type="EC" id="2.7.13.3" evidence="2"/>
<keyword evidence="6" id="KW-0808">Transferase</keyword>
<proteinExistence type="predicted"/>
<evidence type="ECO:0000256" key="3">
    <source>
        <dbReference type="ARBA" id="ARBA00022553"/>
    </source>
</evidence>
<dbReference type="InterPro" id="IPR004358">
    <property type="entry name" value="Sig_transdc_His_kin-like_C"/>
</dbReference>
<dbReference type="PANTHER" id="PTHR43547">
    <property type="entry name" value="TWO-COMPONENT HISTIDINE KINASE"/>
    <property type="match status" value="1"/>
</dbReference>
<feature type="domain" description="Histidine kinase" evidence="5">
    <location>
        <begin position="189"/>
        <end position="384"/>
    </location>
</feature>
<dbReference type="PRINTS" id="PR00344">
    <property type="entry name" value="BCTRLSENSOR"/>
</dbReference>
<dbReference type="Proteomes" id="UP000262582">
    <property type="component" value="Chromosome"/>
</dbReference>
<sequence length="384" mass="45114">MVIDLTKSEKITFFRFLFLYLGSSLILMLITTFFYYQNEKTLFIDLIKSNMQNVTSKISNEVIVSHMMGTKFEKEKYLNSKEYKISFYDKNKELIYGNFNEKVDFSQKFIFDEKSLILVDNSTVGHLGIEYIVLKDISLEVKIYELKVSIILIFLGFYFLVTIIGFYLAKLFLKPIKDERIKLNNFIKDTTHELNTPISAIMMSTESENLSLKQIERIKLSAKRISEIYKDLTYIFLENKEIKKEKKELDLSLIIKEQIDNFEPLFLKKKIEVLTNLETTIYKIDKDDFIRLFNNLFSNAIKYNKINGKIEITLKNRVLSVKDNGIGIKKDKLKDIYKRYYRATSQNGGFGLGLNIVNMICKSYNIKIEVSSIEKEGTIFKLYF</sequence>
<feature type="transmembrane region" description="Helical" evidence="4">
    <location>
        <begin position="148"/>
        <end position="173"/>
    </location>
</feature>
<evidence type="ECO:0000256" key="2">
    <source>
        <dbReference type="ARBA" id="ARBA00012438"/>
    </source>
</evidence>
<keyword evidence="4" id="KW-0812">Transmembrane</keyword>
<evidence type="ECO:0000259" key="5">
    <source>
        <dbReference type="PROSITE" id="PS50109"/>
    </source>
</evidence>
<organism evidence="6 7">
    <name type="scientific">Arcobacter ellisii</name>
    <dbReference type="NCBI Taxonomy" id="913109"/>
    <lineage>
        <taxon>Bacteria</taxon>
        <taxon>Pseudomonadati</taxon>
        <taxon>Campylobacterota</taxon>
        <taxon>Epsilonproteobacteria</taxon>
        <taxon>Campylobacterales</taxon>
        <taxon>Arcobacteraceae</taxon>
        <taxon>Arcobacter</taxon>
    </lineage>
</organism>